<keyword evidence="3" id="KW-1185">Reference proteome</keyword>
<gene>
    <name evidence="2" type="ORF">FOF46_25510</name>
</gene>
<dbReference type="Proteomes" id="UP000318833">
    <property type="component" value="Unassembled WGS sequence"/>
</dbReference>
<dbReference type="AlphaFoldDB" id="A0A554VD22"/>
<feature type="compositionally biased region" description="Basic residues" evidence="1">
    <location>
        <begin position="196"/>
        <end position="207"/>
    </location>
</feature>
<comment type="caution">
    <text evidence="2">The sequence shown here is derived from an EMBL/GenBank/DDBJ whole genome shotgun (WGS) entry which is preliminary data.</text>
</comment>
<evidence type="ECO:0000256" key="1">
    <source>
        <dbReference type="SAM" id="MobiDB-lite"/>
    </source>
</evidence>
<feature type="region of interest" description="Disordered" evidence="1">
    <location>
        <begin position="188"/>
        <end position="207"/>
    </location>
</feature>
<proteinExistence type="predicted"/>
<dbReference type="SUPFAM" id="SSF48452">
    <property type="entry name" value="TPR-like"/>
    <property type="match status" value="1"/>
</dbReference>
<evidence type="ECO:0000313" key="2">
    <source>
        <dbReference type="EMBL" id="TSE04695.1"/>
    </source>
</evidence>
<dbReference type="EMBL" id="VLNR01000075">
    <property type="protein sequence ID" value="TSE04695.1"/>
    <property type="molecule type" value="Genomic_DNA"/>
</dbReference>
<dbReference type="InterPro" id="IPR011990">
    <property type="entry name" value="TPR-like_helical_dom_sf"/>
</dbReference>
<reference evidence="2 3" key="1">
    <citation type="submission" date="2019-07" db="EMBL/GenBank/DDBJ databases">
        <title>The draft genome sequence of Aquimarina algiphila M91.</title>
        <authorList>
            <person name="Meng X."/>
        </authorList>
    </citation>
    <scope>NUCLEOTIDE SEQUENCE [LARGE SCALE GENOMIC DNA]</scope>
    <source>
        <strain evidence="2 3">M91</strain>
    </source>
</reference>
<protein>
    <submittedName>
        <fullName evidence="2">Tetratricopeptide repeat protein</fullName>
    </submittedName>
</protein>
<organism evidence="2 3">
    <name type="scientific">Aquimarina algiphila</name>
    <dbReference type="NCBI Taxonomy" id="2047982"/>
    <lineage>
        <taxon>Bacteria</taxon>
        <taxon>Pseudomonadati</taxon>
        <taxon>Bacteroidota</taxon>
        <taxon>Flavobacteriia</taxon>
        <taxon>Flavobacteriales</taxon>
        <taxon>Flavobacteriaceae</taxon>
        <taxon>Aquimarina</taxon>
    </lineage>
</organism>
<name>A0A554VD22_9FLAO</name>
<evidence type="ECO:0000313" key="3">
    <source>
        <dbReference type="Proteomes" id="UP000318833"/>
    </source>
</evidence>
<dbReference type="OrthoDB" id="1122255at2"/>
<dbReference type="Gene3D" id="1.25.40.10">
    <property type="entry name" value="Tetratricopeptide repeat domain"/>
    <property type="match status" value="1"/>
</dbReference>
<accession>A0A554VD22</accession>
<sequence length="207" mass="24128">MQSRIRKKDITDSPTTLLKQSGNALIIKTNKMAIDTQEVLYIQALDNYPFDIEQCIEKLQYVIGANNTHVGAHYLMGRIYMEQLDDYKNAKFYFQMALHLDHTFTPTYYYYAELLILLNNYQEAERVLDIGITIPGSDKASLEFLKGILFEKYEMYTTAKKCFKAAKRSALNTNFRSFLDKEIDRVTSKKEEVKKASKSKKKKKNKK</sequence>